<reference evidence="2 3" key="1">
    <citation type="submission" date="2024-10" db="EMBL/GenBank/DDBJ databases">
        <title>Updated reference genomes for cyclostephanoid diatoms.</title>
        <authorList>
            <person name="Roberts W.R."/>
            <person name="Alverson A.J."/>
        </authorList>
    </citation>
    <scope>NUCLEOTIDE SEQUENCE [LARGE SCALE GENOMIC DNA]</scope>
    <source>
        <strain evidence="2 3">AJA228-03</strain>
    </source>
</reference>
<dbReference type="AlphaFoldDB" id="A0ABD3R3H8"/>
<keyword evidence="1" id="KW-0472">Membrane</keyword>
<proteinExistence type="predicted"/>
<dbReference type="Proteomes" id="UP001530377">
    <property type="component" value="Unassembled WGS sequence"/>
</dbReference>
<sequence>MFPGRTGMTASVMGGGHGNSRYDNVNGNGGGDDNGGCGKRTKLMCNAAIVLVVAVVIMIRRWKGTVVNGG</sequence>
<comment type="caution">
    <text evidence="2">The sequence shown here is derived from an EMBL/GenBank/DDBJ whole genome shotgun (WGS) entry which is preliminary data.</text>
</comment>
<dbReference type="EMBL" id="JALLPB020000697">
    <property type="protein sequence ID" value="KAL3806954.1"/>
    <property type="molecule type" value="Genomic_DNA"/>
</dbReference>
<name>A0ABD3R3H8_9STRA</name>
<evidence type="ECO:0000256" key="1">
    <source>
        <dbReference type="SAM" id="Phobius"/>
    </source>
</evidence>
<feature type="transmembrane region" description="Helical" evidence="1">
    <location>
        <begin position="43"/>
        <end position="62"/>
    </location>
</feature>
<gene>
    <name evidence="2" type="ORF">ACHAXA_002238</name>
</gene>
<keyword evidence="1" id="KW-1133">Transmembrane helix</keyword>
<keyword evidence="3" id="KW-1185">Reference proteome</keyword>
<protein>
    <submittedName>
        <fullName evidence="2">Uncharacterized protein</fullName>
    </submittedName>
</protein>
<evidence type="ECO:0000313" key="2">
    <source>
        <dbReference type="EMBL" id="KAL3806954.1"/>
    </source>
</evidence>
<keyword evidence="1" id="KW-0812">Transmembrane</keyword>
<evidence type="ECO:0000313" key="3">
    <source>
        <dbReference type="Proteomes" id="UP001530377"/>
    </source>
</evidence>
<accession>A0ABD3R3H8</accession>
<organism evidence="2 3">
    <name type="scientific">Cyclostephanos tholiformis</name>
    <dbReference type="NCBI Taxonomy" id="382380"/>
    <lineage>
        <taxon>Eukaryota</taxon>
        <taxon>Sar</taxon>
        <taxon>Stramenopiles</taxon>
        <taxon>Ochrophyta</taxon>
        <taxon>Bacillariophyta</taxon>
        <taxon>Coscinodiscophyceae</taxon>
        <taxon>Thalassiosirophycidae</taxon>
        <taxon>Stephanodiscales</taxon>
        <taxon>Stephanodiscaceae</taxon>
        <taxon>Cyclostephanos</taxon>
    </lineage>
</organism>